<organism evidence="2 3">
    <name type="scientific">Sorangium atrum</name>
    <dbReference type="NCBI Taxonomy" id="2995308"/>
    <lineage>
        <taxon>Bacteria</taxon>
        <taxon>Pseudomonadati</taxon>
        <taxon>Myxococcota</taxon>
        <taxon>Polyangia</taxon>
        <taxon>Polyangiales</taxon>
        <taxon>Polyangiaceae</taxon>
        <taxon>Sorangium</taxon>
    </lineage>
</organism>
<dbReference type="RefSeq" id="WP_272094149.1">
    <property type="nucleotide sequence ID" value="NZ_JAQNDK010000001.1"/>
</dbReference>
<dbReference type="InterPro" id="IPR002921">
    <property type="entry name" value="Fungal_lipase-type"/>
</dbReference>
<dbReference type="EMBL" id="JAQNDK010000001">
    <property type="protein sequence ID" value="MDC0677387.1"/>
    <property type="molecule type" value="Genomic_DNA"/>
</dbReference>
<dbReference type="Proteomes" id="UP001217485">
    <property type="component" value="Unassembled WGS sequence"/>
</dbReference>
<dbReference type="Gene3D" id="3.40.50.1820">
    <property type="entry name" value="alpha/beta hydrolase"/>
    <property type="match status" value="1"/>
</dbReference>
<evidence type="ECO:0000313" key="2">
    <source>
        <dbReference type="EMBL" id="MDC0677387.1"/>
    </source>
</evidence>
<dbReference type="InterPro" id="IPR044819">
    <property type="entry name" value="OBL-like"/>
</dbReference>
<sequence length="426" mass="47031">MADKDLWPDQDISSSADDIRIAETLQRAIALFPEQWAAAAARLRAGDLVDDLVNVSPGAYDHTASSLLASASAWAYSDNEEVIRMLERRGFSNVCVTVTFNNQGFLMDSLVHFVLSRDGRVGILVFRGSQLQPLTNWLANINMKTEAFYAAGRVHGGFYHGILSVWSRVRNYLVAAQNGESICGASLRDAISKRCAQEPSMEDVRVSCDEVSGLLRQGDESRKKERLRSMVGALEDALRFKMEALYITGHSLGGALAVLAAALIYSDEKLRELRPLLRGIYTFGQPMVGDQAFATKFQGEFGNKLFRHVYSRDIIPHLPPRSAGIFEHFGQEYISSIEGWISNRGPTAGQVRIGGVAMLGSALSWLSEQFSPRGLLPDLGPVGWLAKKLVPPFLREPLLLRYSLGDHMPINYLRVSRGPVPGSEFL</sequence>
<proteinExistence type="predicted"/>
<protein>
    <submittedName>
        <fullName evidence="2">Lipase family protein</fullName>
    </submittedName>
</protein>
<accession>A0ABT5BT92</accession>
<dbReference type="PANTHER" id="PTHR46086">
    <property type="entry name" value="ALPHA/BETA-HYDROLASES SUPERFAMILY PROTEIN"/>
    <property type="match status" value="1"/>
</dbReference>
<dbReference type="SUPFAM" id="SSF53474">
    <property type="entry name" value="alpha/beta-Hydrolases"/>
    <property type="match status" value="1"/>
</dbReference>
<keyword evidence="3" id="KW-1185">Reference proteome</keyword>
<comment type="caution">
    <text evidence="2">The sequence shown here is derived from an EMBL/GenBank/DDBJ whole genome shotgun (WGS) entry which is preliminary data.</text>
</comment>
<reference evidence="2 3" key="1">
    <citation type="submission" date="2023-01" db="EMBL/GenBank/DDBJ databases">
        <title>Minimal conservation of predation-associated metabolite biosynthetic gene clusters underscores biosynthetic potential of Myxococcota including descriptions for ten novel species: Archangium lansinium sp. nov., Myxococcus landrumus sp. nov., Nannocystis bai.</title>
        <authorList>
            <person name="Ahearne A."/>
            <person name="Stevens C."/>
            <person name="Dowd S."/>
        </authorList>
    </citation>
    <scope>NUCLEOTIDE SEQUENCE [LARGE SCALE GENOMIC DNA]</scope>
    <source>
        <strain evidence="2 3">WIWO2</strain>
    </source>
</reference>
<evidence type="ECO:0000259" key="1">
    <source>
        <dbReference type="Pfam" id="PF01764"/>
    </source>
</evidence>
<name>A0ABT5BT92_9BACT</name>
<dbReference type="Pfam" id="PF01764">
    <property type="entry name" value="Lipase_3"/>
    <property type="match status" value="1"/>
</dbReference>
<feature type="domain" description="Fungal lipase-type" evidence="1">
    <location>
        <begin position="244"/>
        <end position="321"/>
    </location>
</feature>
<dbReference type="InterPro" id="IPR029058">
    <property type="entry name" value="AB_hydrolase_fold"/>
</dbReference>
<evidence type="ECO:0000313" key="3">
    <source>
        <dbReference type="Proteomes" id="UP001217485"/>
    </source>
</evidence>
<gene>
    <name evidence="2" type="ORF">POL72_06500</name>
</gene>
<dbReference type="CDD" id="cd00519">
    <property type="entry name" value="Lipase_3"/>
    <property type="match status" value="1"/>
</dbReference>
<dbReference type="PANTHER" id="PTHR46086:SF3">
    <property type="entry name" value="TRIACYLGLYCEROL LIPASE OBL1"/>
    <property type="match status" value="1"/>
</dbReference>